<dbReference type="AlphaFoldDB" id="A0A4C1W046"/>
<proteinExistence type="predicted"/>
<evidence type="ECO:0000313" key="2">
    <source>
        <dbReference type="EMBL" id="GBP44433.1"/>
    </source>
</evidence>
<organism evidence="2 3">
    <name type="scientific">Eumeta variegata</name>
    <name type="common">Bagworm moth</name>
    <name type="synonym">Eumeta japonica</name>
    <dbReference type="NCBI Taxonomy" id="151549"/>
    <lineage>
        <taxon>Eukaryota</taxon>
        <taxon>Metazoa</taxon>
        <taxon>Ecdysozoa</taxon>
        <taxon>Arthropoda</taxon>
        <taxon>Hexapoda</taxon>
        <taxon>Insecta</taxon>
        <taxon>Pterygota</taxon>
        <taxon>Neoptera</taxon>
        <taxon>Endopterygota</taxon>
        <taxon>Lepidoptera</taxon>
        <taxon>Glossata</taxon>
        <taxon>Ditrysia</taxon>
        <taxon>Tineoidea</taxon>
        <taxon>Psychidae</taxon>
        <taxon>Oiketicinae</taxon>
        <taxon>Eumeta</taxon>
    </lineage>
</organism>
<reference evidence="2 3" key="1">
    <citation type="journal article" date="2019" name="Commun. Biol.">
        <title>The bagworm genome reveals a unique fibroin gene that provides high tensile strength.</title>
        <authorList>
            <person name="Kono N."/>
            <person name="Nakamura H."/>
            <person name="Ohtoshi R."/>
            <person name="Tomita M."/>
            <person name="Numata K."/>
            <person name="Arakawa K."/>
        </authorList>
    </citation>
    <scope>NUCLEOTIDE SEQUENCE [LARGE SCALE GENOMIC DNA]</scope>
</reference>
<feature type="region of interest" description="Disordered" evidence="1">
    <location>
        <begin position="1"/>
        <end position="37"/>
    </location>
</feature>
<dbReference type="Proteomes" id="UP000299102">
    <property type="component" value="Unassembled WGS sequence"/>
</dbReference>
<dbReference type="EMBL" id="BGZK01000453">
    <property type="protein sequence ID" value="GBP44433.1"/>
    <property type="molecule type" value="Genomic_DNA"/>
</dbReference>
<evidence type="ECO:0000313" key="3">
    <source>
        <dbReference type="Proteomes" id="UP000299102"/>
    </source>
</evidence>
<sequence>MNLHCQLLPSSSNRKNRSRCNGSQDKSSEPKHGYDTLSRYRVPAPNLCSQNRDVKVRAPVVHSAFYEPTFPPSISPPIPKQEAGDTPVTPLGLRLSMDSDDYLLSGGSQARLLFENAK</sequence>
<feature type="compositionally biased region" description="Pro residues" evidence="1">
    <location>
        <begin position="69"/>
        <end position="79"/>
    </location>
</feature>
<protein>
    <submittedName>
        <fullName evidence="2">Uncharacterized protein</fullName>
    </submittedName>
</protein>
<comment type="caution">
    <text evidence="2">The sequence shown here is derived from an EMBL/GenBank/DDBJ whole genome shotgun (WGS) entry which is preliminary data.</text>
</comment>
<gene>
    <name evidence="2" type="ORF">EVAR_39441_1</name>
</gene>
<evidence type="ECO:0000256" key="1">
    <source>
        <dbReference type="SAM" id="MobiDB-lite"/>
    </source>
</evidence>
<accession>A0A4C1W046</accession>
<feature type="region of interest" description="Disordered" evidence="1">
    <location>
        <begin position="69"/>
        <end position="91"/>
    </location>
</feature>
<name>A0A4C1W046_EUMVA</name>
<keyword evidence="3" id="KW-1185">Reference proteome</keyword>